<dbReference type="AlphaFoldDB" id="A0A0W8FRY2"/>
<dbReference type="InterPro" id="IPR036894">
    <property type="entry name" value="YbaB-like_sf"/>
</dbReference>
<dbReference type="NCBIfam" id="TIGR00103">
    <property type="entry name" value="DNA_YbaB_EbfC"/>
    <property type="match status" value="1"/>
</dbReference>
<sequence length="102" mass="11207">MQNFNTIMKQAKKMQERMANMQKELETKTVEAQAGGGMVSVVVNGKYELVSMKIEKDVVNPEDIEMLQDLIAAAVNEGIRKAQEMASSEMAKITGGLNIPGF</sequence>
<dbReference type="SUPFAM" id="SSF82607">
    <property type="entry name" value="YbaB-like"/>
    <property type="match status" value="1"/>
</dbReference>
<dbReference type="GO" id="GO:0005829">
    <property type="term" value="C:cytosol"/>
    <property type="evidence" value="ECO:0007669"/>
    <property type="project" value="TreeGrafter"/>
</dbReference>
<dbReference type="PANTHER" id="PTHR33449">
    <property type="entry name" value="NUCLEOID-ASSOCIATED PROTEIN YBAB"/>
    <property type="match status" value="1"/>
</dbReference>
<evidence type="ECO:0000256" key="2">
    <source>
        <dbReference type="SAM" id="Coils"/>
    </source>
</evidence>
<protein>
    <recommendedName>
        <fullName evidence="4">Nucleoid-associated protein</fullName>
    </recommendedName>
</protein>
<evidence type="ECO:0008006" key="4">
    <source>
        <dbReference type="Google" id="ProtNLM"/>
    </source>
</evidence>
<proteinExistence type="inferred from homology"/>
<keyword evidence="1" id="KW-0238">DNA-binding</keyword>
<dbReference type="Pfam" id="PF02575">
    <property type="entry name" value="YbaB_DNA_bd"/>
    <property type="match status" value="1"/>
</dbReference>
<gene>
    <name evidence="3" type="ORF">ASZ90_006551</name>
</gene>
<dbReference type="PIRSF" id="PIRSF004555">
    <property type="entry name" value="UCP004555"/>
    <property type="match status" value="1"/>
</dbReference>
<reference evidence="3" key="1">
    <citation type="journal article" date="2015" name="Proc. Natl. Acad. Sci. U.S.A.">
        <title>Networks of energetic and metabolic interactions define dynamics in microbial communities.</title>
        <authorList>
            <person name="Embree M."/>
            <person name="Liu J.K."/>
            <person name="Al-Bassam M.M."/>
            <person name="Zengler K."/>
        </authorList>
    </citation>
    <scope>NUCLEOTIDE SEQUENCE</scope>
</reference>
<feature type="coiled-coil region" evidence="2">
    <location>
        <begin position="4"/>
        <end position="31"/>
    </location>
</feature>
<dbReference type="InterPro" id="IPR004401">
    <property type="entry name" value="YbaB/EbfC"/>
</dbReference>
<dbReference type="Gene3D" id="3.30.1310.10">
    <property type="entry name" value="Nucleoid-associated protein YbaB-like domain"/>
    <property type="match status" value="1"/>
</dbReference>
<name>A0A0W8FRY2_9ZZZZ</name>
<dbReference type="GO" id="GO:0003677">
    <property type="term" value="F:DNA binding"/>
    <property type="evidence" value="ECO:0007669"/>
    <property type="project" value="UniProtKB-KW"/>
</dbReference>
<evidence type="ECO:0000256" key="1">
    <source>
        <dbReference type="ARBA" id="ARBA00023125"/>
    </source>
</evidence>
<dbReference type="HAMAP" id="MF_00274">
    <property type="entry name" value="DNA_YbaB_EbfC"/>
    <property type="match status" value="1"/>
</dbReference>
<accession>A0A0W8FRY2</accession>
<keyword evidence="2" id="KW-0175">Coiled coil</keyword>
<organism evidence="3">
    <name type="scientific">hydrocarbon metagenome</name>
    <dbReference type="NCBI Taxonomy" id="938273"/>
    <lineage>
        <taxon>unclassified sequences</taxon>
        <taxon>metagenomes</taxon>
        <taxon>ecological metagenomes</taxon>
    </lineage>
</organism>
<comment type="caution">
    <text evidence="3">The sequence shown here is derived from an EMBL/GenBank/DDBJ whole genome shotgun (WGS) entry which is preliminary data.</text>
</comment>
<dbReference type="PANTHER" id="PTHR33449:SF1">
    <property type="entry name" value="NUCLEOID-ASSOCIATED PROTEIN YBAB"/>
    <property type="match status" value="1"/>
</dbReference>
<dbReference type="EMBL" id="LNQE01000891">
    <property type="protein sequence ID" value="KUG23664.1"/>
    <property type="molecule type" value="Genomic_DNA"/>
</dbReference>
<evidence type="ECO:0000313" key="3">
    <source>
        <dbReference type="EMBL" id="KUG23664.1"/>
    </source>
</evidence>